<protein>
    <submittedName>
        <fullName evidence="4">Tetratricopeptide repeat protein</fullName>
    </submittedName>
</protein>
<dbReference type="InterPro" id="IPR011990">
    <property type="entry name" value="TPR-like_helical_dom_sf"/>
</dbReference>
<proteinExistence type="predicted"/>
<dbReference type="InterPro" id="IPR019734">
    <property type="entry name" value="TPR_rpt"/>
</dbReference>
<reference evidence="4" key="1">
    <citation type="submission" date="2021-05" db="EMBL/GenBank/DDBJ databases">
        <title>Energy efficiency and biological interactions define the core microbiome of deep oligotrophic groundwater.</title>
        <authorList>
            <person name="Mehrshad M."/>
            <person name="Lopez-Fernandez M."/>
            <person name="Bell E."/>
            <person name="Bernier-Latmani R."/>
            <person name="Bertilsson S."/>
            <person name="Dopson M."/>
        </authorList>
    </citation>
    <scope>NUCLEOTIDE SEQUENCE</scope>
    <source>
        <strain evidence="4">Modern_marine.mb.64</strain>
    </source>
</reference>
<keyword evidence="1" id="KW-0677">Repeat</keyword>
<dbReference type="SUPFAM" id="SSF48452">
    <property type="entry name" value="TPR-like"/>
    <property type="match status" value="1"/>
</dbReference>
<evidence type="ECO:0000256" key="2">
    <source>
        <dbReference type="ARBA" id="ARBA00022803"/>
    </source>
</evidence>
<evidence type="ECO:0000313" key="4">
    <source>
        <dbReference type="EMBL" id="MBU2691149.1"/>
    </source>
</evidence>
<gene>
    <name evidence="4" type="ORF">KJ970_09480</name>
</gene>
<accession>A0A948W652</accession>
<dbReference type="Gene3D" id="3.60.60.10">
    <property type="entry name" value="Penicillin V Acylase, Chain A"/>
    <property type="match status" value="1"/>
</dbReference>
<organism evidence="4 5">
    <name type="scientific">Eiseniibacteriota bacterium</name>
    <dbReference type="NCBI Taxonomy" id="2212470"/>
    <lineage>
        <taxon>Bacteria</taxon>
        <taxon>Candidatus Eiseniibacteriota</taxon>
    </lineage>
</organism>
<dbReference type="InterPro" id="IPR029055">
    <property type="entry name" value="Ntn_hydrolases_N"/>
</dbReference>
<dbReference type="Pfam" id="PF07719">
    <property type="entry name" value="TPR_2"/>
    <property type="match status" value="1"/>
</dbReference>
<comment type="caution">
    <text evidence="4">The sequence shown here is derived from an EMBL/GenBank/DDBJ whole genome shotgun (WGS) entry which is preliminary data.</text>
</comment>
<dbReference type="PROSITE" id="PS50005">
    <property type="entry name" value="TPR"/>
    <property type="match status" value="1"/>
</dbReference>
<dbReference type="Gene3D" id="1.25.40.10">
    <property type="entry name" value="Tetratricopeptide repeat domain"/>
    <property type="match status" value="1"/>
</dbReference>
<evidence type="ECO:0000256" key="3">
    <source>
        <dbReference type="PROSITE-ProRule" id="PRU00339"/>
    </source>
</evidence>
<dbReference type="InterPro" id="IPR013105">
    <property type="entry name" value="TPR_2"/>
</dbReference>
<dbReference type="AlphaFoldDB" id="A0A948W652"/>
<dbReference type="SMART" id="SM00028">
    <property type="entry name" value="TPR"/>
    <property type="match status" value="2"/>
</dbReference>
<sequence>MAGAGTLLLTVTATQACTGFVFKSGEIVYAGGNEDYDFKEFNIWFEPAATEDEYGSVFIGYEIAEGRYFPFHGLNTAGLYYDSFGSGPKDLTEMRKLPQYDGERELFEDVLMKTATVEEAIEFLSGYYHELYEQNMALYGDAAGNAAVKEGDVVVRSDDDDFVLTNFMLSKTDKPLEACDRYRMTTEMLDAGEPSLELARAILSNTHNEGRNATKYSVICDLTNQIMYIYYFHNFEEVYVLNLKEELKQGRRRFPLKDLFSENWQEKVWTVEYGPREPDEEAEINRLGYALLAHDLVDAAIQVFTANTEHYPNSWNTWDSLGEAYHLKGDRQKAAEYYKRSVELNPDNTNGKKMLEELE</sequence>
<feature type="repeat" description="TPR" evidence="3">
    <location>
        <begin position="315"/>
        <end position="348"/>
    </location>
</feature>
<evidence type="ECO:0000256" key="1">
    <source>
        <dbReference type="ARBA" id="ARBA00022737"/>
    </source>
</evidence>
<keyword evidence="2 3" id="KW-0802">TPR repeat</keyword>
<dbReference type="PROSITE" id="PS50293">
    <property type="entry name" value="TPR_REGION"/>
    <property type="match status" value="1"/>
</dbReference>
<dbReference type="EMBL" id="JAHJDP010000046">
    <property type="protein sequence ID" value="MBU2691149.1"/>
    <property type="molecule type" value="Genomic_DNA"/>
</dbReference>
<name>A0A948W652_UNCEI</name>
<dbReference type="SUPFAM" id="SSF56235">
    <property type="entry name" value="N-terminal nucleophile aminohydrolases (Ntn hydrolases)"/>
    <property type="match status" value="1"/>
</dbReference>
<dbReference type="Proteomes" id="UP000777784">
    <property type="component" value="Unassembled WGS sequence"/>
</dbReference>
<evidence type="ECO:0000313" key="5">
    <source>
        <dbReference type="Proteomes" id="UP000777784"/>
    </source>
</evidence>